<evidence type="ECO:0000256" key="2">
    <source>
        <dbReference type="ARBA" id="ARBA00009773"/>
    </source>
</evidence>
<dbReference type="RefSeq" id="WP_190432849.1">
    <property type="nucleotide sequence ID" value="NZ_JAMPKM010000017.1"/>
</dbReference>
<comment type="similarity">
    <text evidence="2">Belongs to the autoinducer-2 exporter (AI-2E) (TC 2.A.86) family.</text>
</comment>
<evidence type="ECO:0000256" key="1">
    <source>
        <dbReference type="ARBA" id="ARBA00004141"/>
    </source>
</evidence>
<evidence type="ECO:0000256" key="4">
    <source>
        <dbReference type="ARBA" id="ARBA00022989"/>
    </source>
</evidence>
<evidence type="ECO:0000313" key="8">
    <source>
        <dbReference type="Proteomes" id="UP001464891"/>
    </source>
</evidence>
<feature type="transmembrane region" description="Helical" evidence="6">
    <location>
        <begin position="12"/>
        <end position="31"/>
    </location>
</feature>
<comment type="caution">
    <text evidence="7">The sequence shown here is derived from an EMBL/GenBank/DDBJ whole genome shotgun (WGS) entry which is preliminary data.</text>
</comment>
<dbReference type="PANTHER" id="PTHR21716">
    <property type="entry name" value="TRANSMEMBRANE PROTEIN"/>
    <property type="match status" value="1"/>
</dbReference>
<evidence type="ECO:0000256" key="3">
    <source>
        <dbReference type="ARBA" id="ARBA00022692"/>
    </source>
</evidence>
<protein>
    <submittedName>
        <fullName evidence="7">AI-2E family transporter</fullName>
    </submittedName>
</protein>
<gene>
    <name evidence="7" type="ORF">NC998_22440</name>
</gene>
<keyword evidence="3 6" id="KW-0812">Transmembrane</keyword>
<dbReference type="Proteomes" id="UP001464891">
    <property type="component" value="Unassembled WGS sequence"/>
</dbReference>
<reference evidence="7 8" key="1">
    <citation type="submission" date="2022-04" db="EMBL/GenBank/DDBJ databases">
        <title>Positive selection, recombination, and allopatry shape intraspecific diversity of widespread and dominant cyanobacteria.</title>
        <authorList>
            <person name="Wei J."/>
            <person name="Shu W."/>
            <person name="Hu C."/>
        </authorList>
    </citation>
    <scope>NUCLEOTIDE SEQUENCE [LARGE SCALE GENOMIC DNA]</scope>
    <source>
        <strain evidence="7 8">GB2-A4</strain>
    </source>
</reference>
<evidence type="ECO:0000256" key="6">
    <source>
        <dbReference type="SAM" id="Phobius"/>
    </source>
</evidence>
<feature type="transmembrane region" description="Helical" evidence="6">
    <location>
        <begin position="261"/>
        <end position="286"/>
    </location>
</feature>
<feature type="transmembrane region" description="Helical" evidence="6">
    <location>
        <begin position="217"/>
        <end position="249"/>
    </location>
</feature>
<sequence length="370" mass="41361">MNERPARDFWDRLNNVALVRFLLLFASGWALVQLLAYFETVIVTFTLAAVLALLLNYPVRWLQRFLPRGLAIGLVFISSLVLFSGLAVTVGFTLASQAQELVDRISEVLNSLIPLTERIERFLRDRNIPIQLNEIQRQFQTQFLSEVGTSIGLGLAALGVFFSNFINFILITVVAFFMLLDGRRLWQLLMKLVPVHLRSRFTLVVQRKFLGFFRGQFLLTVFLTTTSFLVFLILQVPFALLLAMMVGILDTIPGIGATLGVALVSLIVLSQSAWLALQVLVASVVLQQVQDNFIAPRVMQESLNINPVIVFFALLVGARVAGLLGIFLAIPIAAVLVSLFEIDEMKAEPAEKVLQEQVLQEDTLQEDTLK</sequence>
<dbReference type="InterPro" id="IPR002549">
    <property type="entry name" value="AI-2E-like"/>
</dbReference>
<feature type="transmembrane region" description="Helical" evidence="6">
    <location>
        <begin position="37"/>
        <end position="57"/>
    </location>
</feature>
<feature type="transmembrane region" description="Helical" evidence="6">
    <location>
        <begin position="307"/>
        <end position="340"/>
    </location>
</feature>
<organism evidence="7 8">
    <name type="scientific">Trichocoleus desertorum GB2-A4</name>
    <dbReference type="NCBI Taxonomy" id="2933944"/>
    <lineage>
        <taxon>Bacteria</taxon>
        <taxon>Bacillati</taxon>
        <taxon>Cyanobacteriota</taxon>
        <taxon>Cyanophyceae</taxon>
        <taxon>Leptolyngbyales</taxon>
        <taxon>Trichocoleusaceae</taxon>
        <taxon>Trichocoleus</taxon>
    </lineage>
</organism>
<name>A0ABV0JDK1_9CYAN</name>
<comment type="subcellular location">
    <subcellularLocation>
        <location evidence="1">Membrane</location>
        <topology evidence="1">Multi-pass membrane protein</topology>
    </subcellularLocation>
</comment>
<keyword evidence="8" id="KW-1185">Reference proteome</keyword>
<proteinExistence type="inferred from homology"/>
<evidence type="ECO:0000313" key="7">
    <source>
        <dbReference type="EMBL" id="MEP0819865.1"/>
    </source>
</evidence>
<dbReference type="PANTHER" id="PTHR21716:SF66">
    <property type="entry name" value="TRANSPORT PROTEIN SLL0063-RELATED"/>
    <property type="match status" value="1"/>
</dbReference>
<dbReference type="Pfam" id="PF01594">
    <property type="entry name" value="AI-2E_transport"/>
    <property type="match status" value="1"/>
</dbReference>
<keyword evidence="5 6" id="KW-0472">Membrane</keyword>
<feature type="transmembrane region" description="Helical" evidence="6">
    <location>
        <begin position="69"/>
        <end position="94"/>
    </location>
</feature>
<accession>A0ABV0JDK1</accession>
<keyword evidence="4 6" id="KW-1133">Transmembrane helix</keyword>
<dbReference type="EMBL" id="JAMPKM010000017">
    <property type="protein sequence ID" value="MEP0819865.1"/>
    <property type="molecule type" value="Genomic_DNA"/>
</dbReference>
<feature type="transmembrane region" description="Helical" evidence="6">
    <location>
        <begin position="151"/>
        <end position="180"/>
    </location>
</feature>
<evidence type="ECO:0000256" key="5">
    <source>
        <dbReference type="ARBA" id="ARBA00023136"/>
    </source>
</evidence>